<comment type="caution">
    <text evidence="1">The sequence shown here is derived from an EMBL/GenBank/DDBJ whole genome shotgun (WGS) entry which is preliminary data.</text>
</comment>
<dbReference type="EMBL" id="JAVRRG010000031">
    <property type="protein sequence ID" value="KAK5094928.1"/>
    <property type="molecule type" value="Genomic_DNA"/>
</dbReference>
<accession>A0ABR0KF90</accession>
<protein>
    <submittedName>
        <fullName evidence="1">Uncharacterized protein</fullName>
    </submittedName>
</protein>
<evidence type="ECO:0000313" key="1">
    <source>
        <dbReference type="EMBL" id="KAK5094928.1"/>
    </source>
</evidence>
<reference evidence="1 2" key="1">
    <citation type="submission" date="2023-08" db="EMBL/GenBank/DDBJ databases">
        <title>Black Yeasts Isolated from many extreme environments.</title>
        <authorList>
            <person name="Coleine C."/>
            <person name="Stajich J.E."/>
            <person name="Selbmann L."/>
        </authorList>
    </citation>
    <scope>NUCLEOTIDE SEQUENCE [LARGE SCALE GENOMIC DNA]</scope>
    <source>
        <strain evidence="1 2">CCFEE 5885</strain>
    </source>
</reference>
<organism evidence="1 2">
    <name type="scientific">Lithohypha guttulata</name>
    <dbReference type="NCBI Taxonomy" id="1690604"/>
    <lineage>
        <taxon>Eukaryota</taxon>
        <taxon>Fungi</taxon>
        <taxon>Dikarya</taxon>
        <taxon>Ascomycota</taxon>
        <taxon>Pezizomycotina</taxon>
        <taxon>Eurotiomycetes</taxon>
        <taxon>Chaetothyriomycetidae</taxon>
        <taxon>Chaetothyriales</taxon>
        <taxon>Trichomeriaceae</taxon>
        <taxon>Lithohypha</taxon>
    </lineage>
</organism>
<dbReference type="Proteomes" id="UP001345013">
    <property type="component" value="Unassembled WGS sequence"/>
</dbReference>
<keyword evidence="2" id="KW-1185">Reference proteome</keyword>
<gene>
    <name evidence="1" type="ORF">LTR24_003376</name>
</gene>
<name>A0ABR0KF90_9EURO</name>
<proteinExistence type="predicted"/>
<sequence length="142" mass="15166">MTHNTVVQAEAHSVLCPAHSTVVEPSRTQPNHDHAADLQHVGTYRATDPIVAGAAAVRDQEFGHNRAKKNTALQAYVDGLVAVLHDTALPAAVEIEENWVRVDHGPSIGTMDANKEKANSPWSAMAEAASSAIETRVTGTER</sequence>
<evidence type="ECO:0000313" key="2">
    <source>
        <dbReference type="Proteomes" id="UP001345013"/>
    </source>
</evidence>